<evidence type="ECO:0000313" key="8">
    <source>
        <dbReference type="Proteomes" id="UP001153076"/>
    </source>
</evidence>
<name>A0A9Q1KD71_9CARY</name>
<dbReference type="InterPro" id="IPR007867">
    <property type="entry name" value="GMC_OxRtase_C"/>
</dbReference>
<comment type="cofactor">
    <cofactor evidence="1">
        <name>FAD</name>
        <dbReference type="ChEBI" id="CHEBI:57692"/>
    </cofactor>
</comment>
<accession>A0A9Q1KD71</accession>
<proteinExistence type="predicted"/>
<gene>
    <name evidence="7" type="ORF">Cgig2_024861</name>
</gene>
<feature type="signal peptide" evidence="5">
    <location>
        <begin position="1"/>
        <end position="24"/>
    </location>
</feature>
<comment type="caution">
    <text evidence="7">The sequence shown here is derived from an EMBL/GenBank/DDBJ whole genome shotgun (WGS) entry which is preliminary data.</text>
</comment>
<dbReference type="PANTHER" id="PTHR45968:SF19">
    <property type="entry name" value="GLUCOSE-METHANOL-CHOLINE (GMC) OXIDOREDUCTASE FAMILY PROTEIN"/>
    <property type="match status" value="1"/>
</dbReference>
<dbReference type="InterPro" id="IPR000172">
    <property type="entry name" value="GMC_OxRdtase_N"/>
</dbReference>
<evidence type="ECO:0000256" key="3">
    <source>
        <dbReference type="ARBA" id="ARBA00022729"/>
    </source>
</evidence>
<feature type="chain" id="PRO_5040377921" description="Glucose-methanol-choline oxidoreductase N-terminal domain-containing protein" evidence="5">
    <location>
        <begin position="25"/>
        <end position="314"/>
    </location>
</feature>
<keyword evidence="3 5" id="KW-0732">Signal</keyword>
<dbReference type="Proteomes" id="UP001153076">
    <property type="component" value="Unassembled WGS sequence"/>
</dbReference>
<keyword evidence="4" id="KW-0274">FAD</keyword>
<dbReference type="InterPro" id="IPR051871">
    <property type="entry name" value="GMC_Oxidoreductase-Related"/>
</dbReference>
<dbReference type="Pfam" id="PF00732">
    <property type="entry name" value="GMC_oxred_N"/>
    <property type="match status" value="1"/>
</dbReference>
<evidence type="ECO:0000259" key="6">
    <source>
        <dbReference type="PROSITE" id="PS00624"/>
    </source>
</evidence>
<evidence type="ECO:0000256" key="1">
    <source>
        <dbReference type="ARBA" id="ARBA00001974"/>
    </source>
</evidence>
<feature type="domain" description="Glucose-methanol-choline oxidoreductase N-terminal" evidence="6">
    <location>
        <begin position="76"/>
        <end position="90"/>
    </location>
</feature>
<evidence type="ECO:0000256" key="2">
    <source>
        <dbReference type="ARBA" id="ARBA00022630"/>
    </source>
</evidence>
<keyword evidence="2" id="KW-0285">Flavoprotein</keyword>
<dbReference type="InterPro" id="IPR036188">
    <property type="entry name" value="FAD/NAD-bd_sf"/>
</dbReference>
<dbReference type="PANTHER" id="PTHR45968">
    <property type="entry name" value="OSJNBA0019K04.7 PROTEIN"/>
    <property type="match status" value="1"/>
</dbReference>
<evidence type="ECO:0000313" key="7">
    <source>
        <dbReference type="EMBL" id="KAJ8441349.1"/>
    </source>
</evidence>
<sequence length="314" mass="35027">MELQHTQPWLLITCLLSLFFFSSSLDSPQCNKGEKPRARGVRFIKSEGNTKEAYNVYLKKPEKNSSSWGDVILSAGALSSPQILMLSGIGPLKQLQRFNISVVANLTEVGKNMQDNPAISLWVDSKPKWRVPDTPQVTGITDNYKIIIESIVVPTSPNLTRVSIAGKLAFPSSRGELELKDKDPRANPLVKFNYLSEEEDMEACVNVQRKVEQVSTSRWVTFYLGNDRNGLKKLGEGESREYCKKNVRTFYHYHGGCTLGSVVDKDYKVIEVSGVRVVDGSTLVESPGTNPMATLMMLGRYQGLKIIEERLSSS</sequence>
<dbReference type="EMBL" id="JAKOGI010000169">
    <property type="protein sequence ID" value="KAJ8441349.1"/>
    <property type="molecule type" value="Genomic_DNA"/>
</dbReference>
<evidence type="ECO:0000256" key="5">
    <source>
        <dbReference type="SAM" id="SignalP"/>
    </source>
</evidence>
<protein>
    <recommendedName>
        <fullName evidence="6">Glucose-methanol-choline oxidoreductase N-terminal domain-containing protein</fullName>
    </recommendedName>
</protein>
<dbReference type="Pfam" id="PF05199">
    <property type="entry name" value="GMC_oxred_C"/>
    <property type="match status" value="1"/>
</dbReference>
<reference evidence="7" key="1">
    <citation type="submission" date="2022-04" db="EMBL/GenBank/DDBJ databases">
        <title>Carnegiea gigantea Genome sequencing and assembly v2.</title>
        <authorList>
            <person name="Copetti D."/>
            <person name="Sanderson M.J."/>
            <person name="Burquez A."/>
            <person name="Wojciechowski M.F."/>
        </authorList>
    </citation>
    <scope>NUCLEOTIDE SEQUENCE</scope>
    <source>
        <strain evidence="7">SGP5-SGP5p</strain>
        <tissue evidence="7">Aerial part</tissue>
    </source>
</reference>
<dbReference type="AlphaFoldDB" id="A0A9Q1KD71"/>
<dbReference type="PROSITE" id="PS00624">
    <property type="entry name" value="GMC_OXRED_2"/>
    <property type="match status" value="1"/>
</dbReference>
<dbReference type="SUPFAM" id="SSF51905">
    <property type="entry name" value="FAD/NAD(P)-binding domain"/>
    <property type="match status" value="1"/>
</dbReference>
<dbReference type="GO" id="GO:0016614">
    <property type="term" value="F:oxidoreductase activity, acting on CH-OH group of donors"/>
    <property type="evidence" value="ECO:0007669"/>
    <property type="project" value="InterPro"/>
</dbReference>
<dbReference type="SUPFAM" id="SSF54373">
    <property type="entry name" value="FAD-linked reductases, C-terminal domain"/>
    <property type="match status" value="1"/>
</dbReference>
<dbReference type="Gene3D" id="3.50.50.60">
    <property type="entry name" value="FAD/NAD(P)-binding domain"/>
    <property type="match status" value="2"/>
</dbReference>
<dbReference type="GO" id="GO:0050660">
    <property type="term" value="F:flavin adenine dinucleotide binding"/>
    <property type="evidence" value="ECO:0007669"/>
    <property type="project" value="InterPro"/>
</dbReference>
<dbReference type="OrthoDB" id="269227at2759"/>
<evidence type="ECO:0000256" key="4">
    <source>
        <dbReference type="ARBA" id="ARBA00022827"/>
    </source>
</evidence>
<organism evidence="7 8">
    <name type="scientific">Carnegiea gigantea</name>
    <dbReference type="NCBI Taxonomy" id="171969"/>
    <lineage>
        <taxon>Eukaryota</taxon>
        <taxon>Viridiplantae</taxon>
        <taxon>Streptophyta</taxon>
        <taxon>Embryophyta</taxon>
        <taxon>Tracheophyta</taxon>
        <taxon>Spermatophyta</taxon>
        <taxon>Magnoliopsida</taxon>
        <taxon>eudicotyledons</taxon>
        <taxon>Gunneridae</taxon>
        <taxon>Pentapetalae</taxon>
        <taxon>Caryophyllales</taxon>
        <taxon>Cactineae</taxon>
        <taxon>Cactaceae</taxon>
        <taxon>Cactoideae</taxon>
        <taxon>Echinocereeae</taxon>
        <taxon>Carnegiea</taxon>
    </lineage>
</organism>
<keyword evidence="8" id="KW-1185">Reference proteome</keyword>